<evidence type="ECO:0000256" key="20">
    <source>
        <dbReference type="SAM" id="Phobius"/>
    </source>
</evidence>
<evidence type="ECO:0000256" key="19">
    <source>
        <dbReference type="SAM" id="MobiDB-lite"/>
    </source>
</evidence>
<keyword evidence="10" id="KW-0675">Receptor</keyword>
<evidence type="ECO:0000256" key="18">
    <source>
        <dbReference type="ARBA" id="ARBA00082489"/>
    </source>
</evidence>
<evidence type="ECO:0000256" key="8">
    <source>
        <dbReference type="ARBA" id="ARBA00023069"/>
    </source>
</evidence>
<gene>
    <name evidence="21" type="ORF">L5515_007848</name>
</gene>
<proteinExistence type="inferred from homology"/>
<accession>A0AAE9JLR8</accession>
<evidence type="ECO:0000256" key="17">
    <source>
        <dbReference type="ARBA" id="ARBA00078653"/>
    </source>
</evidence>
<feature type="transmembrane region" description="Helical" evidence="20">
    <location>
        <begin position="133"/>
        <end position="155"/>
    </location>
</feature>
<evidence type="ECO:0000256" key="2">
    <source>
        <dbReference type="ARBA" id="ARBA00022475"/>
    </source>
</evidence>
<keyword evidence="5 20" id="KW-0812">Transmembrane</keyword>
<evidence type="ECO:0000256" key="9">
    <source>
        <dbReference type="ARBA" id="ARBA00023136"/>
    </source>
</evidence>
<feature type="transmembrane region" description="Helical" evidence="20">
    <location>
        <begin position="46"/>
        <end position="68"/>
    </location>
</feature>
<feature type="transmembrane region" description="Helical" evidence="20">
    <location>
        <begin position="12"/>
        <end position="34"/>
    </location>
</feature>
<dbReference type="PANTHER" id="PTHR22943">
    <property type="entry name" value="7-TRANSMEMBRANE DOMAIN RECEPTOR C.ELEGANS"/>
    <property type="match status" value="1"/>
</dbReference>
<evidence type="ECO:0000256" key="5">
    <source>
        <dbReference type="ARBA" id="ARBA00022692"/>
    </source>
</evidence>
<evidence type="ECO:0000256" key="15">
    <source>
        <dbReference type="ARBA" id="ARBA00064300"/>
    </source>
</evidence>
<evidence type="ECO:0000256" key="6">
    <source>
        <dbReference type="ARBA" id="ARBA00022725"/>
    </source>
</evidence>
<dbReference type="Gene3D" id="1.20.1070.10">
    <property type="entry name" value="Rhodopsin 7-helix transmembrane proteins"/>
    <property type="match status" value="1"/>
</dbReference>
<name>A0AAE9JLR8_CAEBR</name>
<keyword evidence="2" id="KW-1003">Cell membrane</keyword>
<keyword evidence="12" id="KW-0966">Cell projection</keyword>
<keyword evidence="9 20" id="KW-0472">Membrane</keyword>
<feature type="region of interest" description="Disordered" evidence="19">
    <location>
        <begin position="330"/>
        <end position="357"/>
    </location>
</feature>
<evidence type="ECO:0000256" key="12">
    <source>
        <dbReference type="ARBA" id="ARBA00023273"/>
    </source>
</evidence>
<keyword evidence="3" id="KW-0145">Chemotaxis</keyword>
<evidence type="ECO:0000256" key="10">
    <source>
        <dbReference type="ARBA" id="ARBA00023170"/>
    </source>
</evidence>
<evidence type="ECO:0000256" key="14">
    <source>
        <dbReference type="ARBA" id="ARBA00061678"/>
    </source>
</evidence>
<evidence type="ECO:0000256" key="4">
    <source>
        <dbReference type="ARBA" id="ARBA00022606"/>
    </source>
</evidence>
<dbReference type="InterPro" id="IPR019428">
    <property type="entry name" value="7TM_GPCR_serpentine_rcpt_Str"/>
</dbReference>
<keyword evidence="11" id="KW-0325">Glycoprotein</keyword>
<dbReference type="GO" id="GO:0007608">
    <property type="term" value="P:sensory perception of smell"/>
    <property type="evidence" value="ECO:0007669"/>
    <property type="project" value="UniProtKB-KW"/>
</dbReference>
<feature type="transmembrane region" description="Helical" evidence="20">
    <location>
        <begin position="291"/>
        <end position="309"/>
    </location>
</feature>
<reference evidence="21 22" key="1">
    <citation type="submission" date="2022-04" db="EMBL/GenBank/DDBJ databases">
        <title>Chromosome-level reference genomes for two strains of Caenorhabditis briggsae: an improved platform for comparative genomics.</title>
        <authorList>
            <person name="Stevens L."/>
            <person name="Andersen E."/>
        </authorList>
    </citation>
    <scope>NUCLEOTIDE SEQUENCE [LARGE SCALE GENOMIC DNA]</scope>
    <source>
        <strain evidence="21">VX34</strain>
        <tissue evidence="21">Whole-organism</tissue>
    </source>
</reference>
<feature type="transmembrane region" description="Helical" evidence="20">
    <location>
        <begin position="88"/>
        <end position="113"/>
    </location>
</feature>
<organism evidence="21 22">
    <name type="scientific">Caenorhabditis briggsae</name>
    <dbReference type="NCBI Taxonomy" id="6238"/>
    <lineage>
        <taxon>Eukaryota</taxon>
        <taxon>Metazoa</taxon>
        <taxon>Ecdysozoa</taxon>
        <taxon>Nematoda</taxon>
        <taxon>Chromadorea</taxon>
        <taxon>Rhabditida</taxon>
        <taxon>Rhabditina</taxon>
        <taxon>Rhabditomorpha</taxon>
        <taxon>Rhabditoidea</taxon>
        <taxon>Rhabditidae</taxon>
        <taxon>Peloderinae</taxon>
        <taxon>Caenorhabditis</taxon>
    </lineage>
</organism>
<feature type="transmembrane region" description="Helical" evidence="20">
    <location>
        <begin position="198"/>
        <end position="224"/>
    </location>
</feature>
<dbReference type="GO" id="GO:0060170">
    <property type="term" value="C:ciliary membrane"/>
    <property type="evidence" value="ECO:0007669"/>
    <property type="project" value="UniProtKB-SubCell"/>
</dbReference>
<dbReference type="GO" id="GO:0006935">
    <property type="term" value="P:chemotaxis"/>
    <property type="evidence" value="ECO:0007669"/>
    <property type="project" value="UniProtKB-KW"/>
</dbReference>
<evidence type="ECO:0000313" key="22">
    <source>
        <dbReference type="Proteomes" id="UP000829354"/>
    </source>
</evidence>
<comment type="subcellular location">
    <subcellularLocation>
        <location evidence="1">Cell projection</location>
        <location evidence="1">Cilium membrane</location>
        <topology evidence="1">Multi-pass membrane protein</topology>
    </subcellularLocation>
</comment>
<evidence type="ECO:0000256" key="7">
    <source>
        <dbReference type="ARBA" id="ARBA00022989"/>
    </source>
</evidence>
<keyword evidence="8" id="KW-0969">Cilium</keyword>
<keyword evidence="7 20" id="KW-1133">Transmembrane helix</keyword>
<keyword evidence="22" id="KW-1185">Reference proteome</keyword>
<dbReference type="EMBL" id="CP092624">
    <property type="protein sequence ID" value="UMM35054.1"/>
    <property type="molecule type" value="Genomic_DNA"/>
</dbReference>
<protein>
    <recommendedName>
        <fullName evidence="16">Serpentine receptor class r-10</fullName>
    </recommendedName>
    <alternativeName>
        <fullName evidence="17">Odorant response abnormal protein 10</fullName>
    </alternativeName>
    <alternativeName>
        <fullName evidence="18">Olfactory receptor 10</fullName>
    </alternativeName>
</protein>
<dbReference type="FunFam" id="1.20.1070.10:FF:000128">
    <property type="entry name" value="Seven TM Receptor"/>
    <property type="match status" value="1"/>
</dbReference>
<keyword evidence="6" id="KW-0552">Olfaction</keyword>
<dbReference type="AlphaFoldDB" id="A0AAE9JLR8"/>
<dbReference type="Proteomes" id="UP000829354">
    <property type="component" value="Chromosome V"/>
</dbReference>
<evidence type="ECO:0000313" key="21">
    <source>
        <dbReference type="EMBL" id="UMM35054.1"/>
    </source>
</evidence>
<dbReference type="PANTHER" id="PTHR22943:SF71">
    <property type="entry name" value="SEVEN TM RECEPTOR"/>
    <property type="match status" value="1"/>
</dbReference>
<evidence type="ECO:0000256" key="13">
    <source>
        <dbReference type="ARBA" id="ARBA00054965"/>
    </source>
</evidence>
<dbReference type="Pfam" id="PF10326">
    <property type="entry name" value="7TM_GPCR_Str"/>
    <property type="match status" value="1"/>
</dbReference>
<evidence type="ECO:0000256" key="3">
    <source>
        <dbReference type="ARBA" id="ARBA00022500"/>
    </source>
</evidence>
<evidence type="ECO:0000256" key="16">
    <source>
        <dbReference type="ARBA" id="ARBA00067967"/>
    </source>
</evidence>
<comment type="subunit">
    <text evidence="15">Interacts with odr-4.</text>
</comment>
<evidence type="ECO:0000256" key="11">
    <source>
        <dbReference type="ARBA" id="ARBA00023180"/>
    </source>
</evidence>
<dbReference type="SUPFAM" id="SSF81321">
    <property type="entry name" value="Family A G protein-coupled receptor-like"/>
    <property type="match status" value="1"/>
</dbReference>
<keyword evidence="4" id="KW-0716">Sensory transduction</keyword>
<evidence type="ECO:0000256" key="1">
    <source>
        <dbReference type="ARBA" id="ARBA00004272"/>
    </source>
</evidence>
<feature type="transmembrane region" description="Helical" evidence="20">
    <location>
        <begin position="247"/>
        <end position="271"/>
    </location>
</feature>
<sequence>MSDAVWISITNATGMFGITFSLFSNCTLLALILCKVSPVKGPYKSILIFFCCFTMFYSAVEMFLRPIIHIYDDTLFVMQRKWFQMSKFASHLTTTMYCGCYAMSFVLFALQFLYRYIATCMPQQVVKFQGIRFFFWIFGAFCIALSWESAAFFLFPQSDRTQKVFLNIVNQSYGLDANFVDYVPYRYFENDEGTRKVIMLNIIGIIQHVIIMLVSFGTLFYCAFKTYSTISKHKGMSIKTKELQMQLFRALAVQAAIPMIFMYAPLLFLYACPLINLQLGALANYQTIMGQLYPGVDPFAVLFLVNVYRRTLLNIICLRTTSLKESSIQENSRKYEAAVSPRGDPCRPKSSTVSPKC</sequence>
<comment type="similarity">
    <text evidence="14">Belongs to the nematode receptor-like protein str family.</text>
</comment>
<comment type="function">
    <text evidence="13">An odorant receptor which affects chemotaxis to the volatile odorant diacetyl. Specifies AWA neuronal cell fate via the odr-7 pathway.</text>
</comment>